<evidence type="ECO:0000256" key="10">
    <source>
        <dbReference type="ARBA" id="ARBA00023180"/>
    </source>
</evidence>
<dbReference type="InterPro" id="IPR002591">
    <property type="entry name" value="Phosphodiest/P_Trfase"/>
</dbReference>
<keyword evidence="7" id="KW-0256">Endoplasmic reticulum</keyword>
<feature type="compositionally biased region" description="Low complexity" evidence="11">
    <location>
        <begin position="70"/>
        <end position="86"/>
    </location>
</feature>
<feature type="region of interest" description="Disordered" evidence="11">
    <location>
        <begin position="47"/>
        <end position="109"/>
    </location>
</feature>
<evidence type="ECO:0000256" key="2">
    <source>
        <dbReference type="ARBA" id="ARBA00004687"/>
    </source>
</evidence>
<comment type="pathway">
    <text evidence="2">Glycolipid biosynthesis; glycosylphosphatidylinositol-anchor biosynthesis.</text>
</comment>
<keyword evidence="5" id="KW-0808">Transferase</keyword>
<dbReference type="InterPro" id="IPR005365">
    <property type="entry name" value="Npr3"/>
</dbReference>
<dbReference type="Proteomes" id="UP000750334">
    <property type="component" value="Unassembled WGS sequence"/>
</dbReference>
<comment type="subcellular location">
    <subcellularLocation>
        <location evidence="1">Endoplasmic reticulum membrane</location>
        <topology evidence="1">Multi-pass membrane protein</topology>
    </subcellularLocation>
</comment>
<feature type="transmembrane region" description="Helical" evidence="12">
    <location>
        <begin position="1427"/>
        <end position="1446"/>
    </location>
</feature>
<evidence type="ECO:0000256" key="6">
    <source>
        <dbReference type="ARBA" id="ARBA00022692"/>
    </source>
</evidence>
<dbReference type="OrthoDB" id="272139at2759"/>
<dbReference type="InterPro" id="IPR037675">
    <property type="entry name" value="PIG-O_N"/>
</dbReference>
<evidence type="ECO:0000256" key="3">
    <source>
        <dbReference type="ARBA" id="ARBA00008695"/>
    </source>
</evidence>
<reference evidence="14 15" key="1">
    <citation type="submission" date="2020-11" db="EMBL/GenBank/DDBJ databases">
        <title>Kefir isolates.</title>
        <authorList>
            <person name="Marcisauskas S."/>
            <person name="Kim Y."/>
            <person name="Blasche S."/>
        </authorList>
    </citation>
    <scope>NUCLEOTIDE SEQUENCE [LARGE SCALE GENOMIC DNA]</scope>
    <source>
        <strain evidence="14 15">OG2</strain>
    </source>
</reference>
<evidence type="ECO:0000256" key="8">
    <source>
        <dbReference type="ARBA" id="ARBA00022989"/>
    </source>
</evidence>
<feature type="transmembrane region" description="Helical" evidence="12">
    <location>
        <begin position="1358"/>
        <end position="1379"/>
    </location>
</feature>
<proteinExistence type="inferred from homology"/>
<evidence type="ECO:0000256" key="4">
    <source>
        <dbReference type="ARBA" id="ARBA00022502"/>
    </source>
</evidence>
<feature type="domain" description="GATOR1 complex protein NPRL3 C-terminal HTH" evidence="13">
    <location>
        <begin position="803"/>
        <end position="863"/>
    </location>
</feature>
<dbReference type="InterPro" id="IPR039524">
    <property type="entry name" value="PIGO/GPI13"/>
</dbReference>
<evidence type="ECO:0000259" key="13">
    <source>
        <dbReference type="Pfam" id="PF24064"/>
    </source>
</evidence>
<name>A0A9P6VYG3_MAUEX</name>
<keyword evidence="10" id="KW-0325">Glycoprotein</keyword>
<evidence type="ECO:0000256" key="11">
    <source>
        <dbReference type="SAM" id="MobiDB-lite"/>
    </source>
</evidence>
<keyword evidence="6 12" id="KW-0812">Transmembrane</keyword>
<feature type="compositionally biased region" description="Basic residues" evidence="11">
    <location>
        <begin position="198"/>
        <end position="210"/>
    </location>
</feature>
<feature type="compositionally biased region" description="Basic and acidic residues" evidence="11">
    <location>
        <begin position="47"/>
        <end position="68"/>
    </location>
</feature>
<feature type="transmembrane region" description="Helical" evidence="12">
    <location>
        <begin position="1602"/>
        <end position="1621"/>
    </location>
</feature>
<comment type="caution">
    <text evidence="14">The sequence shown here is derived from an EMBL/GenBank/DDBJ whole genome shotgun (WGS) entry which is preliminary data.</text>
</comment>
<sequence length="1858" mass="211497">MNEYLPNSFLLGVHLTISTHSGQQVVYSYPPTTVACASSVSNKFKIDKTNNNKHKDGELRLHTSHEDTETSSSSSSSWSSGLSDSELSTDEADESSSSTSDETTSSMSFHERMGTEQLLDLFKGEQNDDLKVSAESQMNDLFFTKENYQDIDKIFGFNSEFVAEFCTPDRDLCNTKFEFTIDEFCFLGFPIHNDSNGKWRKSKHRKHSSRKSASISHSKRRKSMATLSVHSSNSKVVDSDTLSTKKTNSNSNNEKKSENNIEFTNDDDDDVNDLGKYMNMFHVCFIMNPPLIEYNNRVDDMYQHVVVKLALLLRYIQSKTSFVSNECSIILKEREMITKHSHVYKELKTPCEKGKYMYERILSKSSLARALTKCVDQLHKNEIASIKIEDKMISLQIPIQNEFSSLPDHRLIEILPHSYLTSIVNKKFIERASVAYNSKGNKFRTSQLSENISNNDSVLRNSTDIRYMRQGEGIEDDDDILDYTLLLLDDPNVILKNLESMTMDNSLSNNNDVGDVNSIILRQLIKEIQPTVQLRYYHYIITDILQIEGSNITYDILRSFALHLIYWRHARIIIPISSKYKYAVSPLLTLTSSFLDDIKTFKEKFPSLPSLNYSLSKLSEPDIVETTRNPKASNLSKTIGNKELKNISARPFGSIIPSKEHKGIYLGALSWLIKHGYVYQLLTFVYIRVDKKIKMHVEEDLEKEGFRIKNKDKGFSRNKRNTQDLSLNSLTKQLNGEVNEVESSKRENKTDALGMDNLIPDPLNGNNIMSSNNSSNEEVLNFEFDDPEMQQDFTIILEPERATALEKRWLYKSIADQPADLQLLFKKLLKYFNGNTPLELVMLKENVSRHEIKRLFHALDKYLSWIHYVVLLTSIALLQFIAIAFFTRGFLLSRHVLNDISIPFNETYRPYEAQFEKAVVLIVDALRFDFVIPVESDTSNQYYHNNFPVLYDRFIGSNKGTSSDSSILLKFIADPPTTTLQRLKGLTTGSLPTFIDAGSNFNGNVIEEDNLIKQFYENGKEVLFVGDDTWDALFHPFLSNNSEPFESLNVWDLDTVDNGVINFFDKNLINKNENSLNWDILIGHMLGVDHVGHKYGPNHFTMKDKQIQINAFINDIINSLDDDTLLVVMGDHGMDHTGNHGGDSIDELESTLFLYSKKANAFSSDIKTSNYNITNMGKSYKQVNQVDLVPTLSYLLGTPIPFNSLGWPIEEIFTTELGKRSMMRATLKQLDTYKVKMNIDLEDGFEFDGSKEHTTEMILNNAYLSGDFKLAEKYQSKFLEICKNLWARFDYHSIATGVVLMTTSTIILISIAKVIPSIVIDQMVPEFTPWIIMMTLISTACFHGIYYVYHQPPFLNSILWSTLFGAAIGIIIGCCIPIFDRYSLGWIFIRFFQDLIADYWTCIGTLIVVLHALLFTSNSFTIWEDKIVSYLLTTFGMLTFYEFVFLPKRQSTTALLTAKISENEGTTSGVSPSIANSNSLPLSRFARLLGGYHSLVLLLCTRLASMITICRGEQGEYCTPTFTNSTNYSNWCMILCFLIIFLIPACIKGYYNLTSSYQAAAPIWIDIFLKGILFINFIYWGLTTMENTVSDLDYHFTLIKFTIARIIAGFTLIAVNAGWLIGPLCIKLNVHNTDVKSHQATILGYTNIYGSEYFLLVINTLMAIMLYNKPLAQISIFLMCNQLLSILEIIDLLKLKENIIGPIIMGLLSYQQFFSTGHQATIPSVQWDVGFILTDTITFPFTHIAILLNTFGPHILVALSIALLTLWKQPPDVLKPQTLLGRIVSNSGILLVYHTILCLSSFIWVTHFLRHLMVWKIFCPRFLFAALSLIVTQVVVTFGTVAFASSRLITHINDIFWG</sequence>
<keyword evidence="9 12" id="KW-0472">Membrane</keyword>
<feature type="transmembrane region" description="Helical" evidence="12">
    <location>
        <begin position="1671"/>
        <end position="1690"/>
    </location>
</feature>
<organism evidence="14 15">
    <name type="scientific">Maudiozyma exigua</name>
    <name type="common">Yeast</name>
    <name type="synonym">Kazachstania exigua</name>
    <dbReference type="NCBI Taxonomy" id="34358"/>
    <lineage>
        <taxon>Eukaryota</taxon>
        <taxon>Fungi</taxon>
        <taxon>Dikarya</taxon>
        <taxon>Ascomycota</taxon>
        <taxon>Saccharomycotina</taxon>
        <taxon>Saccharomycetes</taxon>
        <taxon>Saccharomycetales</taxon>
        <taxon>Saccharomycetaceae</taxon>
        <taxon>Maudiozyma</taxon>
    </lineage>
</organism>
<feature type="transmembrane region" description="Helical" evidence="12">
    <location>
        <begin position="1787"/>
        <end position="1810"/>
    </location>
</feature>
<dbReference type="CDD" id="cd16023">
    <property type="entry name" value="GPI_EPT_3"/>
    <property type="match status" value="1"/>
</dbReference>
<evidence type="ECO:0000256" key="7">
    <source>
        <dbReference type="ARBA" id="ARBA00022824"/>
    </source>
</evidence>
<evidence type="ECO:0000313" key="15">
    <source>
        <dbReference type="Proteomes" id="UP000750334"/>
    </source>
</evidence>
<dbReference type="PANTHER" id="PTHR23071">
    <property type="entry name" value="PHOSPHATIDYLINOSITOL GLYCAN"/>
    <property type="match status" value="1"/>
</dbReference>
<dbReference type="Gene3D" id="3.40.720.10">
    <property type="entry name" value="Alkaline Phosphatase, subunit A"/>
    <property type="match status" value="1"/>
</dbReference>
<protein>
    <submittedName>
        <fullName evidence="14">Mannose-ethanolamine phosphotransferase gpi13</fullName>
    </submittedName>
</protein>
<feature type="transmembrane region" description="Helical" evidence="12">
    <location>
        <begin position="1391"/>
        <end position="1415"/>
    </location>
</feature>
<feature type="transmembrane region" description="Helical" evidence="12">
    <location>
        <begin position="862"/>
        <end position="886"/>
    </location>
</feature>
<dbReference type="Pfam" id="PF03666">
    <property type="entry name" value="NPR3"/>
    <property type="match status" value="1"/>
</dbReference>
<keyword evidence="15" id="KW-1185">Reference proteome</keyword>
<feature type="compositionally biased region" description="Polar residues" evidence="11">
    <location>
        <begin position="225"/>
        <end position="242"/>
    </location>
</feature>
<feature type="transmembrane region" description="Helical" evidence="12">
    <location>
        <begin position="1563"/>
        <end position="1582"/>
    </location>
</feature>
<feature type="transmembrane region" description="Helical" evidence="12">
    <location>
        <begin position="1822"/>
        <end position="1844"/>
    </location>
</feature>
<feature type="compositionally biased region" description="Low complexity" evidence="11">
    <location>
        <begin position="95"/>
        <end position="108"/>
    </location>
</feature>
<dbReference type="PANTHER" id="PTHR23071:SF1">
    <property type="entry name" value="GPI ETHANOLAMINE PHOSPHATE TRANSFERASE 3"/>
    <property type="match status" value="1"/>
</dbReference>
<dbReference type="Pfam" id="PF24064">
    <property type="entry name" value="HTH_NPRL3"/>
    <property type="match status" value="1"/>
</dbReference>
<evidence type="ECO:0000313" key="14">
    <source>
        <dbReference type="EMBL" id="KAG0659438.1"/>
    </source>
</evidence>
<evidence type="ECO:0000256" key="5">
    <source>
        <dbReference type="ARBA" id="ARBA00022679"/>
    </source>
</evidence>
<feature type="transmembrane region" description="Helical" evidence="12">
    <location>
        <begin position="1642"/>
        <end position="1665"/>
    </location>
</feature>
<dbReference type="InterPro" id="IPR017850">
    <property type="entry name" value="Alkaline_phosphatase_core_sf"/>
</dbReference>
<dbReference type="GO" id="GO:0006506">
    <property type="term" value="P:GPI anchor biosynthetic process"/>
    <property type="evidence" value="ECO:0007669"/>
    <property type="project" value="UniProtKB-KW"/>
</dbReference>
<comment type="similarity">
    <text evidence="3">Belongs to the PIGG/PIGN/PIGO family. PIGO subfamily.</text>
</comment>
<dbReference type="GO" id="GO:0032007">
    <property type="term" value="P:negative regulation of TOR signaling"/>
    <property type="evidence" value="ECO:0007669"/>
    <property type="project" value="InterPro"/>
</dbReference>
<evidence type="ECO:0000256" key="9">
    <source>
        <dbReference type="ARBA" id="ARBA00023136"/>
    </source>
</evidence>
<feature type="transmembrane region" description="Helical" evidence="12">
    <location>
        <begin position="1528"/>
        <end position="1551"/>
    </location>
</feature>
<keyword evidence="4" id="KW-0337">GPI-anchor biosynthesis</keyword>
<dbReference type="SUPFAM" id="SSF53649">
    <property type="entry name" value="Alkaline phosphatase-like"/>
    <property type="match status" value="1"/>
</dbReference>
<feature type="transmembrane region" description="Helical" evidence="12">
    <location>
        <begin position="1746"/>
        <end position="1767"/>
    </location>
</feature>
<evidence type="ECO:0000256" key="12">
    <source>
        <dbReference type="SAM" id="Phobius"/>
    </source>
</evidence>
<keyword evidence="8 12" id="KW-1133">Transmembrane helix</keyword>
<evidence type="ECO:0000256" key="1">
    <source>
        <dbReference type="ARBA" id="ARBA00004477"/>
    </source>
</evidence>
<dbReference type="Pfam" id="PF01663">
    <property type="entry name" value="Phosphodiest"/>
    <property type="match status" value="1"/>
</dbReference>
<accession>A0A9P6VYG3</accession>
<feature type="transmembrane region" description="Helical" evidence="12">
    <location>
        <begin position="1327"/>
        <end position="1346"/>
    </location>
</feature>
<feature type="region of interest" description="Disordered" evidence="11">
    <location>
        <begin position="197"/>
        <end position="265"/>
    </location>
</feature>
<dbReference type="GO" id="GO:0051377">
    <property type="term" value="F:mannose-ethanolamine phosphotransferase activity"/>
    <property type="evidence" value="ECO:0007669"/>
    <property type="project" value="InterPro"/>
</dbReference>
<dbReference type="InterPro" id="IPR056603">
    <property type="entry name" value="HTH_NPRL3"/>
</dbReference>
<feature type="transmembrane region" description="Helical" evidence="12">
    <location>
        <begin position="1291"/>
        <end position="1315"/>
    </location>
</feature>
<dbReference type="GO" id="GO:0005789">
    <property type="term" value="C:endoplasmic reticulum membrane"/>
    <property type="evidence" value="ECO:0007669"/>
    <property type="project" value="UniProtKB-SubCell"/>
</dbReference>
<dbReference type="EMBL" id="PUHR01000192">
    <property type="protein sequence ID" value="KAG0659438.1"/>
    <property type="molecule type" value="Genomic_DNA"/>
</dbReference>
<gene>
    <name evidence="14" type="primary">GPI13</name>
    <name evidence="14" type="ORF">C6P45_001851</name>
</gene>